<reference evidence="2" key="1">
    <citation type="journal article" date="2019" name="Int. J. Syst. Evol. Microbiol.">
        <title>The Global Catalogue of Microorganisms (GCM) 10K type strain sequencing project: providing services to taxonomists for standard genome sequencing and annotation.</title>
        <authorList>
            <consortium name="The Broad Institute Genomics Platform"/>
            <consortium name="The Broad Institute Genome Sequencing Center for Infectious Disease"/>
            <person name="Wu L."/>
            <person name="Ma J."/>
        </authorList>
    </citation>
    <scope>NUCLEOTIDE SEQUENCE [LARGE SCALE GENOMIC DNA]</scope>
    <source>
        <strain evidence="2">KCTC 42805</strain>
    </source>
</reference>
<evidence type="ECO:0008006" key="3">
    <source>
        <dbReference type="Google" id="ProtNLM"/>
    </source>
</evidence>
<dbReference type="EMBL" id="JBHULN010000013">
    <property type="protein sequence ID" value="MFD2572820.1"/>
    <property type="molecule type" value="Genomic_DNA"/>
</dbReference>
<proteinExistence type="predicted"/>
<organism evidence="1 2">
    <name type="scientific">Spirosoma soli</name>
    <dbReference type="NCBI Taxonomy" id="1770529"/>
    <lineage>
        <taxon>Bacteria</taxon>
        <taxon>Pseudomonadati</taxon>
        <taxon>Bacteroidota</taxon>
        <taxon>Cytophagia</taxon>
        <taxon>Cytophagales</taxon>
        <taxon>Cytophagaceae</taxon>
        <taxon>Spirosoma</taxon>
    </lineage>
</organism>
<evidence type="ECO:0000313" key="1">
    <source>
        <dbReference type="EMBL" id="MFD2572820.1"/>
    </source>
</evidence>
<protein>
    <recommendedName>
        <fullName evidence="3">Lipoprotein</fullName>
    </recommendedName>
</protein>
<dbReference type="Proteomes" id="UP001597469">
    <property type="component" value="Unassembled WGS sequence"/>
</dbReference>
<gene>
    <name evidence="1" type="ORF">ACFSUS_19420</name>
</gene>
<dbReference type="RefSeq" id="WP_381525411.1">
    <property type="nucleotide sequence ID" value="NZ_JBHULN010000013.1"/>
</dbReference>
<accession>A0ABW5M775</accession>
<dbReference type="PROSITE" id="PS51257">
    <property type="entry name" value="PROKAR_LIPOPROTEIN"/>
    <property type="match status" value="1"/>
</dbReference>
<comment type="caution">
    <text evidence="1">The sequence shown here is derived from an EMBL/GenBank/DDBJ whole genome shotgun (WGS) entry which is preliminary data.</text>
</comment>
<name>A0ABW5M775_9BACT</name>
<keyword evidence="2" id="KW-1185">Reference proteome</keyword>
<sequence length="134" mass="15287">MKKLFNVFLFLIAILATTGCHENDLIRSAYQQAYVYDFSEDRIFTFDATKDRFVSSYRIEVSGTISDEVVLTIRRLDKNNQWVVVGSPEPINLQAGTYINKVYSNDYYGSDRLELVVTSPKKATGNLSIKWGVN</sequence>
<evidence type="ECO:0000313" key="2">
    <source>
        <dbReference type="Proteomes" id="UP001597469"/>
    </source>
</evidence>